<dbReference type="InterPro" id="IPR011990">
    <property type="entry name" value="TPR-like_helical_dom_sf"/>
</dbReference>
<protein>
    <recommendedName>
        <fullName evidence="4">Sel1 repeat family protein</fullName>
    </recommendedName>
</protein>
<dbReference type="SUPFAM" id="SSF81901">
    <property type="entry name" value="HCP-like"/>
    <property type="match status" value="1"/>
</dbReference>
<dbReference type="Gene3D" id="1.25.40.10">
    <property type="entry name" value="Tetratricopeptide repeat domain"/>
    <property type="match status" value="2"/>
</dbReference>
<keyword evidence="3" id="KW-1185">Reference proteome</keyword>
<feature type="chain" id="PRO_5043663570" description="Sel1 repeat family protein" evidence="1">
    <location>
        <begin position="19"/>
        <end position="325"/>
    </location>
</feature>
<evidence type="ECO:0000313" key="2">
    <source>
        <dbReference type="EMBL" id="GLQ75033.1"/>
    </source>
</evidence>
<feature type="signal peptide" evidence="1">
    <location>
        <begin position="1"/>
        <end position="18"/>
    </location>
</feature>
<sequence>MRSLFSILLLFISLCSWATDSIEQGIRLFNQKEYTQAQEILLEESRKGSAYATYWLGVVQYKNGEHFEAGDTFLKAAEMGSPWAMAMLFENKLYMHSPCSYLSWACDDTWEEKAIKAWEDQAKNGNGKALYALNISRRDWWEYIPFYRSGIYKEIAREATKNGGYRYFNYSRYWDSDDEKISYLKLAANKGYAPAMVSLYYYTEDTDPISAEKWLYKALSLGYPNAAEAFLNKYFLDDSDNKDLEKTYFYNKLWGELGGRKMSDEIFLIESVKVNGATVFDDKGKRVTRRIISQEEQNELDRQVEEFVKDIKINLFLDETSIELF</sequence>
<dbReference type="Proteomes" id="UP001156690">
    <property type="component" value="Unassembled WGS sequence"/>
</dbReference>
<evidence type="ECO:0008006" key="4">
    <source>
        <dbReference type="Google" id="ProtNLM"/>
    </source>
</evidence>
<comment type="caution">
    <text evidence="2">The sequence shown here is derived from an EMBL/GenBank/DDBJ whole genome shotgun (WGS) entry which is preliminary data.</text>
</comment>
<organism evidence="2 3">
    <name type="scientific">Vibrio penaeicida</name>
    <dbReference type="NCBI Taxonomy" id="104609"/>
    <lineage>
        <taxon>Bacteria</taxon>
        <taxon>Pseudomonadati</taxon>
        <taxon>Pseudomonadota</taxon>
        <taxon>Gammaproteobacteria</taxon>
        <taxon>Vibrionales</taxon>
        <taxon>Vibrionaceae</taxon>
        <taxon>Vibrio</taxon>
    </lineage>
</organism>
<dbReference type="AlphaFoldDB" id="A0AAV5NXA6"/>
<evidence type="ECO:0000313" key="3">
    <source>
        <dbReference type="Proteomes" id="UP001156690"/>
    </source>
</evidence>
<keyword evidence="1" id="KW-0732">Signal</keyword>
<dbReference type="EMBL" id="BSNX01000067">
    <property type="protein sequence ID" value="GLQ75033.1"/>
    <property type="molecule type" value="Genomic_DNA"/>
</dbReference>
<reference evidence="3" key="1">
    <citation type="journal article" date="2019" name="Int. J. Syst. Evol. Microbiol.">
        <title>The Global Catalogue of Microorganisms (GCM) 10K type strain sequencing project: providing services to taxonomists for standard genome sequencing and annotation.</title>
        <authorList>
            <consortium name="The Broad Institute Genomics Platform"/>
            <consortium name="The Broad Institute Genome Sequencing Center for Infectious Disease"/>
            <person name="Wu L."/>
            <person name="Ma J."/>
        </authorList>
    </citation>
    <scope>NUCLEOTIDE SEQUENCE [LARGE SCALE GENOMIC DNA]</scope>
    <source>
        <strain evidence="3">NBRC 15640</strain>
    </source>
</reference>
<proteinExistence type="predicted"/>
<evidence type="ECO:0000256" key="1">
    <source>
        <dbReference type="SAM" id="SignalP"/>
    </source>
</evidence>
<accession>A0AAV5NXA6</accession>
<name>A0AAV5NXA6_9VIBR</name>
<gene>
    <name evidence="2" type="ORF">GCM10007932_43950</name>
</gene>